<dbReference type="InterPro" id="IPR018337">
    <property type="entry name" value="Cell_wall/Cho-bd_repeat"/>
</dbReference>
<dbReference type="SUPFAM" id="SSF69360">
    <property type="entry name" value="Cell wall binding repeat"/>
    <property type="match status" value="1"/>
</dbReference>
<protein>
    <recommendedName>
        <fullName evidence="4">N-acetylmuramoyl-L-alanine amidase family protein</fullName>
    </recommendedName>
</protein>
<evidence type="ECO:0000313" key="3">
    <source>
        <dbReference type="Proteomes" id="UP000297454"/>
    </source>
</evidence>
<dbReference type="Gene3D" id="2.10.270.10">
    <property type="entry name" value="Cholin Binding"/>
    <property type="match status" value="1"/>
</dbReference>
<keyword evidence="1" id="KW-0677">Repeat</keyword>
<dbReference type="AlphaFoldDB" id="A0A4R9C1V6"/>
<comment type="caution">
    <text evidence="2">The sequence shown here is derived from an EMBL/GenBank/DDBJ whole genome shotgun (WGS) entry which is preliminary data.</text>
</comment>
<dbReference type="Proteomes" id="UP000297454">
    <property type="component" value="Unassembled WGS sequence"/>
</dbReference>
<name>A0A4R9C1V6_9FIRM</name>
<keyword evidence="3" id="KW-1185">Reference proteome</keyword>
<accession>A0A4R9C1V6</accession>
<sequence length="62" mass="7462">TSKWIKHTDSKWYYLLDNGEMATSKWIKHTNSKWYYLLDNGEMATSKWIDGWYVNADGVWVE</sequence>
<evidence type="ECO:0000256" key="1">
    <source>
        <dbReference type="ARBA" id="ARBA00022737"/>
    </source>
</evidence>
<feature type="non-terminal residue" evidence="2">
    <location>
        <position position="1"/>
    </location>
</feature>
<evidence type="ECO:0000313" key="2">
    <source>
        <dbReference type="EMBL" id="TFF64128.1"/>
    </source>
</evidence>
<proteinExistence type="predicted"/>
<organism evidence="2 3">
    <name type="scientific">Helcococcus ovis</name>
    <dbReference type="NCBI Taxonomy" id="72026"/>
    <lineage>
        <taxon>Bacteria</taxon>
        <taxon>Bacillati</taxon>
        <taxon>Bacillota</taxon>
        <taxon>Tissierellia</taxon>
        <taxon>Tissierellales</taxon>
        <taxon>Peptoniphilaceae</taxon>
        <taxon>Helcococcus</taxon>
    </lineage>
</organism>
<gene>
    <name evidence="2" type="ORF">EQF91_08020</name>
</gene>
<dbReference type="Pfam" id="PF19127">
    <property type="entry name" value="Choline_bind_3"/>
    <property type="match status" value="1"/>
</dbReference>
<reference evidence="2 3" key="1">
    <citation type="submission" date="2019-01" db="EMBL/GenBank/DDBJ databases">
        <title>Draft Genome Sequences of Helcococcus ovis Strains Isolated from the Uterus and Vagina of Dairy Cows with Metritis.</title>
        <authorList>
            <person name="Cunha F."/>
            <person name="Jeon S.J."/>
            <person name="Kutzer P."/>
            <person name="Galvao K.N."/>
        </authorList>
    </citation>
    <scope>NUCLEOTIDE SEQUENCE [LARGE SCALE GENOMIC DNA]</scope>
    <source>
        <strain evidence="2 3">KG-37</strain>
    </source>
</reference>
<evidence type="ECO:0008006" key="4">
    <source>
        <dbReference type="Google" id="ProtNLM"/>
    </source>
</evidence>
<dbReference type="EMBL" id="SCFR01000059">
    <property type="protein sequence ID" value="TFF64128.1"/>
    <property type="molecule type" value="Genomic_DNA"/>
</dbReference>